<dbReference type="SMART" id="SM00883">
    <property type="entry name" value="Cpn10"/>
    <property type="match status" value="1"/>
</dbReference>
<evidence type="ECO:0000313" key="2">
    <source>
        <dbReference type="EMBL" id="ASN63334.1"/>
    </source>
</evidence>
<dbReference type="InterPro" id="IPR011032">
    <property type="entry name" value="GroES-like_sf"/>
</dbReference>
<accession>A0A221S364</accession>
<keyword evidence="1" id="KW-0143">Chaperone</keyword>
<evidence type="ECO:0000256" key="1">
    <source>
        <dbReference type="ARBA" id="ARBA00023186"/>
    </source>
</evidence>
<protein>
    <submittedName>
        <fullName evidence="2">Co-chaperonin GroES</fullName>
    </submittedName>
</protein>
<gene>
    <name evidence="2" type="primary">groES</name>
</gene>
<dbReference type="InterPro" id="IPR037124">
    <property type="entry name" value="Chaperonin_GroES_sf"/>
</dbReference>
<dbReference type="PRINTS" id="PR00297">
    <property type="entry name" value="CHAPERONIN10"/>
</dbReference>
<dbReference type="GO" id="GO:0005524">
    <property type="term" value="F:ATP binding"/>
    <property type="evidence" value="ECO:0007669"/>
    <property type="project" value="InterPro"/>
</dbReference>
<dbReference type="InterPro" id="IPR020818">
    <property type="entry name" value="Chaperonin_GroES"/>
</dbReference>
<organism evidence="2">
    <name type="scientific">uncultured virus</name>
    <dbReference type="NCBI Taxonomy" id="340016"/>
    <lineage>
        <taxon>Viruses</taxon>
        <taxon>environmental samples</taxon>
    </lineage>
</organism>
<reference evidence="2" key="1">
    <citation type="submission" date="2016-03" db="EMBL/GenBank/DDBJ databases">
        <title>Novel chaperonins are prevalent in the virioplankton and link to viral biology and ecology.</title>
        <authorList>
            <person name="Marine R.L."/>
            <person name="Nasko D.J."/>
            <person name="Polson S.W."/>
            <person name="Wommack K.E."/>
        </authorList>
    </citation>
    <scope>NUCLEOTIDE SEQUENCE</scope>
</reference>
<dbReference type="GO" id="GO:0044183">
    <property type="term" value="F:protein folding chaperone"/>
    <property type="evidence" value="ECO:0007669"/>
    <property type="project" value="InterPro"/>
</dbReference>
<dbReference type="Gene3D" id="2.30.33.40">
    <property type="entry name" value="GroES chaperonin"/>
    <property type="match status" value="1"/>
</dbReference>
<sequence>MKPINKYIVVQKLEEELKTESGLLLSQEDASNFRYAKAKVFKVGSNVDVIKDGDLIYYDKSSGHTMLIEDNPYTIIREADVVVVL</sequence>
<dbReference type="Pfam" id="PF00166">
    <property type="entry name" value="Cpn10"/>
    <property type="match status" value="1"/>
</dbReference>
<dbReference type="EMBL" id="KU970740">
    <property type="protein sequence ID" value="ASN63334.1"/>
    <property type="molecule type" value="Genomic_DNA"/>
</dbReference>
<proteinExistence type="predicted"/>
<dbReference type="CDD" id="cd00320">
    <property type="entry name" value="cpn10"/>
    <property type="match status" value="1"/>
</dbReference>
<name>A0A221S364_9VIRU</name>
<dbReference type="SUPFAM" id="SSF50129">
    <property type="entry name" value="GroES-like"/>
    <property type="match status" value="1"/>
</dbReference>